<name>A0A559KFX2_9BACL</name>
<evidence type="ECO:0000313" key="2">
    <source>
        <dbReference type="EMBL" id="TVY11023.1"/>
    </source>
</evidence>
<feature type="region of interest" description="Disordered" evidence="1">
    <location>
        <begin position="744"/>
        <end position="770"/>
    </location>
</feature>
<organism evidence="2 3">
    <name type="scientific">Paenibacillus cremeus</name>
    <dbReference type="NCBI Taxonomy" id="2163881"/>
    <lineage>
        <taxon>Bacteria</taxon>
        <taxon>Bacillati</taxon>
        <taxon>Bacillota</taxon>
        <taxon>Bacilli</taxon>
        <taxon>Bacillales</taxon>
        <taxon>Paenibacillaceae</taxon>
        <taxon>Paenibacillus</taxon>
    </lineage>
</organism>
<feature type="compositionally biased region" description="Basic and acidic residues" evidence="1">
    <location>
        <begin position="760"/>
        <end position="770"/>
    </location>
</feature>
<reference evidence="2 3" key="1">
    <citation type="submission" date="2019-07" db="EMBL/GenBank/DDBJ databases">
        <authorList>
            <person name="Kim J."/>
        </authorList>
    </citation>
    <scope>NUCLEOTIDE SEQUENCE [LARGE SCALE GENOMIC DNA]</scope>
    <source>
        <strain evidence="2 3">JC52</strain>
    </source>
</reference>
<proteinExistence type="predicted"/>
<dbReference type="Proteomes" id="UP000317036">
    <property type="component" value="Unassembled WGS sequence"/>
</dbReference>
<dbReference type="EMBL" id="VNJI01000005">
    <property type="protein sequence ID" value="TVY11023.1"/>
    <property type="molecule type" value="Genomic_DNA"/>
</dbReference>
<accession>A0A559KFX2</accession>
<comment type="caution">
    <text evidence="2">The sequence shown here is derived from an EMBL/GenBank/DDBJ whole genome shotgun (WGS) entry which is preliminary data.</text>
</comment>
<sequence>MTTANEIKVNVVRASNDALASSEQVTWAISHLSSVLEKRDIAVSEGSSEEGLRLNVLGASSKEAQDALRATGSALAAEAESFVILSVPDEINVIGTDARGLIYGLLELADRVQCSDAPIAALTEIGSYSGTPANPIRSISRSFCSEIEDKPWYYDKSFWESYLTELATHRFNRLHLTLGISYDYGHDPNVRDNYFGFAYPYFVSVPGHDVRVLALEEGEQERNLEMLRFASSEAKRRGIHFQLGLWNHAYEMLDSPNEQHVVVGVNSSNHAAYCRDALECLLKACPDIDGLTIRTHYEGGIPEPSHVFWNEVMQGITACGRTVEIDMHPKGVDAQMLEVALGTGMPVIVSPKFWAEHMGLPYHQAAIRTKELPVATTERAELMGVTQTYRRFTRYGYADYLSENRRTGVLHRIWPGTQRVLLWGDPAIAAGYGRSGSFCGSLGVELCEPMSFKARKTSGSQGGRELYKDESLQIGGQGWEKYLYTYRVWGRLMYNPDAEAGEWQRYLKHQFQAAAPDCEQALAHASRILLLITTAHLPSASNNYFWPEMYNNLAIVRSGPAETDFDTPEPHSFGAVSPLDTAIFYSIYEYADDLLQGKLRGKITPLEVADRLEALAETADRHLAAAQSVAQADAEFRRWSVDIAVQAGIGHFFAHKLRAGVQYALFERLGHPELVQQALASYRTAHSAWERIVAVTKDVYRDDITFGYKPFMKGHWSDRLPGIVKDIEAMEQVYRNAIASDDGSAQKPFEETASASSASVKRERPAVMHESPEVFRRGEPVKVKVTVAGPGAGTQVTLLYRHANQAEAYQSVPMLHTDTSGHYSAVIPGAYTDSSFPIGYLFELSNESGDVWLAPGLAADLSNQPYYVLREQG</sequence>
<dbReference type="AlphaFoldDB" id="A0A559KFX2"/>
<keyword evidence="3" id="KW-1185">Reference proteome</keyword>
<evidence type="ECO:0000256" key="1">
    <source>
        <dbReference type="SAM" id="MobiDB-lite"/>
    </source>
</evidence>
<dbReference type="OrthoDB" id="99887at2"/>
<dbReference type="RefSeq" id="WP_144844513.1">
    <property type="nucleotide sequence ID" value="NZ_VNJI01000005.1"/>
</dbReference>
<evidence type="ECO:0000313" key="3">
    <source>
        <dbReference type="Proteomes" id="UP000317036"/>
    </source>
</evidence>
<protein>
    <submittedName>
        <fullName evidence="2">Uncharacterized protein</fullName>
    </submittedName>
</protein>
<gene>
    <name evidence="2" type="ORF">FPZ49_06005</name>
</gene>